<feature type="transmembrane region" description="Helical" evidence="6">
    <location>
        <begin position="292"/>
        <end position="325"/>
    </location>
</feature>
<protein>
    <submittedName>
        <fullName evidence="7">AI-2E family transporter</fullName>
    </submittedName>
</protein>
<comment type="caution">
    <text evidence="7">The sequence shown here is derived from an EMBL/GenBank/DDBJ whole genome shotgun (WGS) entry which is preliminary data.</text>
</comment>
<keyword evidence="4 6" id="KW-1133">Transmembrane helix</keyword>
<evidence type="ECO:0000256" key="1">
    <source>
        <dbReference type="ARBA" id="ARBA00004141"/>
    </source>
</evidence>
<dbReference type="PANTHER" id="PTHR21716:SF62">
    <property type="entry name" value="TRANSPORT PROTEIN YDBI-RELATED"/>
    <property type="match status" value="1"/>
</dbReference>
<dbReference type="Pfam" id="PF01594">
    <property type="entry name" value="AI-2E_transport"/>
    <property type="match status" value="1"/>
</dbReference>
<feature type="transmembrane region" description="Helical" evidence="6">
    <location>
        <begin position="139"/>
        <end position="162"/>
    </location>
</feature>
<keyword evidence="5 6" id="KW-0472">Membrane</keyword>
<accession>A0ABT2EGZ3</accession>
<dbReference type="InterPro" id="IPR002549">
    <property type="entry name" value="AI-2E-like"/>
</dbReference>
<feature type="transmembrane region" description="Helical" evidence="6">
    <location>
        <begin position="34"/>
        <end position="55"/>
    </location>
</feature>
<comment type="subcellular location">
    <subcellularLocation>
        <location evidence="1">Membrane</location>
        <topology evidence="1">Multi-pass membrane protein</topology>
    </subcellularLocation>
</comment>
<evidence type="ECO:0000313" key="8">
    <source>
        <dbReference type="Proteomes" id="UP001165542"/>
    </source>
</evidence>
<reference evidence="7" key="1">
    <citation type="submission" date="2021-11" db="EMBL/GenBank/DDBJ databases">
        <title>Halomonas sp., isolated from a coastal aquaculture zone in Dongshan Bay.</title>
        <authorList>
            <person name="Lin W."/>
        </authorList>
    </citation>
    <scope>NUCLEOTIDE SEQUENCE</scope>
    <source>
        <strain evidence="7">Yzlin-01</strain>
    </source>
</reference>
<evidence type="ECO:0000256" key="5">
    <source>
        <dbReference type="ARBA" id="ARBA00023136"/>
    </source>
</evidence>
<sequence>MRATYRHQRFTERVLIVLVLVAVVLTLWQLTGLLILVFGAVVGASILQACMVPLLRLGLPRWLALIIVLVVLTAALLLMSWGFGAQVSAEMSSLATMLPDAWEQLQARLEDSQLAPLIDNAAESAGSIMEGGISQVGTVVVAMGGSVVNFFVLLVGMVYFAAQPSLYRRGLLLLAPVKSRKRLGEALDASGKALRFWLGGQLVAMAVTGILVGVSMWLLGVPAALGLGLIAGLLDFVPLIGPIVAAIPALLLAYTVSPETALFVLIAYVIIQQIEGNVLQPLVQQRAVNLPPALLLFALLATSTLFGLPGVILAAPLTVVAFVLVNELYVVREDDAQEG</sequence>
<keyword evidence="3 6" id="KW-0812">Transmembrane</keyword>
<feature type="transmembrane region" description="Helical" evidence="6">
    <location>
        <begin position="62"/>
        <end position="83"/>
    </location>
</feature>
<comment type="similarity">
    <text evidence="2">Belongs to the autoinducer-2 exporter (AI-2E) (TC 2.A.86) family.</text>
</comment>
<evidence type="ECO:0000313" key="7">
    <source>
        <dbReference type="EMBL" id="MCS2610749.1"/>
    </source>
</evidence>
<dbReference type="RefSeq" id="WP_259037247.1">
    <property type="nucleotide sequence ID" value="NZ_JAJISC010000008.1"/>
</dbReference>
<evidence type="ECO:0000256" key="6">
    <source>
        <dbReference type="SAM" id="Phobius"/>
    </source>
</evidence>
<feature type="transmembrane region" description="Helical" evidence="6">
    <location>
        <begin position="202"/>
        <end position="231"/>
    </location>
</feature>
<keyword evidence="8" id="KW-1185">Reference proteome</keyword>
<dbReference type="PANTHER" id="PTHR21716">
    <property type="entry name" value="TRANSMEMBRANE PROTEIN"/>
    <property type="match status" value="1"/>
</dbReference>
<dbReference type="EMBL" id="JAJISC010000008">
    <property type="protein sequence ID" value="MCS2610749.1"/>
    <property type="molecule type" value="Genomic_DNA"/>
</dbReference>
<organism evidence="7 8">
    <name type="scientific">Halomonas dongshanensis</name>
    <dbReference type="NCBI Taxonomy" id="2890835"/>
    <lineage>
        <taxon>Bacteria</taxon>
        <taxon>Pseudomonadati</taxon>
        <taxon>Pseudomonadota</taxon>
        <taxon>Gammaproteobacteria</taxon>
        <taxon>Oceanospirillales</taxon>
        <taxon>Halomonadaceae</taxon>
        <taxon>Halomonas</taxon>
    </lineage>
</organism>
<dbReference type="Proteomes" id="UP001165542">
    <property type="component" value="Unassembled WGS sequence"/>
</dbReference>
<evidence type="ECO:0000256" key="4">
    <source>
        <dbReference type="ARBA" id="ARBA00022989"/>
    </source>
</evidence>
<name>A0ABT2EGZ3_9GAMM</name>
<evidence type="ECO:0000256" key="3">
    <source>
        <dbReference type="ARBA" id="ARBA00022692"/>
    </source>
</evidence>
<gene>
    <name evidence="7" type="ORF">LLY24_15645</name>
</gene>
<evidence type="ECO:0000256" key="2">
    <source>
        <dbReference type="ARBA" id="ARBA00009773"/>
    </source>
</evidence>
<feature type="transmembrane region" description="Helical" evidence="6">
    <location>
        <begin position="243"/>
        <end position="271"/>
    </location>
</feature>
<proteinExistence type="inferred from homology"/>